<protein>
    <submittedName>
        <fullName evidence="2">Uncharacterized protein</fullName>
    </submittedName>
</protein>
<keyword evidence="3" id="KW-1185">Reference proteome</keyword>
<dbReference type="EMBL" id="AP022582">
    <property type="protein sequence ID" value="BBY02756.1"/>
    <property type="molecule type" value="Genomic_DNA"/>
</dbReference>
<feature type="compositionally biased region" description="Polar residues" evidence="1">
    <location>
        <begin position="199"/>
        <end position="212"/>
    </location>
</feature>
<evidence type="ECO:0000313" key="2">
    <source>
        <dbReference type="EMBL" id="BBY02756.1"/>
    </source>
</evidence>
<feature type="region of interest" description="Disordered" evidence="1">
    <location>
        <begin position="191"/>
        <end position="223"/>
    </location>
</feature>
<dbReference type="KEGG" id="mseo:MSEO_32550"/>
<name>A0A7I7P1L2_9MYCO</name>
<accession>A0A7I7P1L2</accession>
<evidence type="ECO:0000313" key="3">
    <source>
        <dbReference type="Proteomes" id="UP000466632"/>
    </source>
</evidence>
<evidence type="ECO:0000256" key="1">
    <source>
        <dbReference type="SAM" id="MobiDB-lite"/>
    </source>
</evidence>
<organism evidence="2 3">
    <name type="scientific">Mycobacterium seoulense</name>
    <dbReference type="NCBI Taxonomy" id="386911"/>
    <lineage>
        <taxon>Bacteria</taxon>
        <taxon>Bacillati</taxon>
        <taxon>Actinomycetota</taxon>
        <taxon>Actinomycetes</taxon>
        <taxon>Mycobacteriales</taxon>
        <taxon>Mycobacteriaceae</taxon>
        <taxon>Mycobacterium</taxon>
    </lineage>
</organism>
<sequence length="223" mass="23816">MSRLTNLDQLHTTEIDTPKTGQIKLSTECMTRAYAGRTCGQSRDRSGYELKLDPVASSRAVYRDRTLLTALRQGAGLHYVNGTNGVKDLDVYTFYAADPSVGYPYRRGGVEDFGESEHGRHPDEHEFVGRRVNLLGRTLQGRPSADPVAAVRSYLLAGATATAKELAKKAVVAIDPGSEVQPGGVARAMRATAPAPPTNTVEHGTVPSSGASSRYGGVRRGTG</sequence>
<reference evidence="2 3" key="1">
    <citation type="journal article" date="2019" name="Emerg. Microbes Infect.">
        <title>Comprehensive subspecies identification of 175 nontuberculous mycobacteria species based on 7547 genomic profiles.</title>
        <authorList>
            <person name="Matsumoto Y."/>
            <person name="Kinjo T."/>
            <person name="Motooka D."/>
            <person name="Nabeya D."/>
            <person name="Jung N."/>
            <person name="Uechi K."/>
            <person name="Horii T."/>
            <person name="Iida T."/>
            <person name="Fujita J."/>
            <person name="Nakamura S."/>
        </authorList>
    </citation>
    <scope>NUCLEOTIDE SEQUENCE [LARGE SCALE GENOMIC DNA]</scope>
    <source>
        <strain evidence="2 3">JCM 16018</strain>
    </source>
</reference>
<dbReference type="AlphaFoldDB" id="A0A7I7P1L2"/>
<dbReference type="RefSeq" id="WP_232075046.1">
    <property type="nucleotide sequence ID" value="NZ_AP022582.1"/>
</dbReference>
<gene>
    <name evidence="2" type="ORF">MSEO_32550</name>
</gene>
<proteinExistence type="predicted"/>
<dbReference type="Proteomes" id="UP000466632">
    <property type="component" value="Chromosome"/>
</dbReference>